<name>A0A5C6CFT0_9BACT</name>
<comment type="similarity">
    <text evidence="1">Belongs to the GSP E family.</text>
</comment>
<dbReference type="Proteomes" id="UP000316304">
    <property type="component" value="Unassembled WGS sequence"/>
</dbReference>
<dbReference type="RefSeq" id="WP_146594725.1">
    <property type="nucleotide sequence ID" value="NZ_SJPT01000004.1"/>
</dbReference>
<dbReference type="InterPro" id="IPR050921">
    <property type="entry name" value="T4SS_GSP_E_ATPase"/>
</dbReference>
<dbReference type="Gene3D" id="3.30.450.90">
    <property type="match status" value="1"/>
</dbReference>
<organism evidence="3 4">
    <name type="scientific">Novipirellula galeiformis</name>
    <dbReference type="NCBI Taxonomy" id="2528004"/>
    <lineage>
        <taxon>Bacteria</taxon>
        <taxon>Pseudomonadati</taxon>
        <taxon>Planctomycetota</taxon>
        <taxon>Planctomycetia</taxon>
        <taxon>Pirellulales</taxon>
        <taxon>Pirellulaceae</taxon>
        <taxon>Novipirellula</taxon>
    </lineage>
</organism>
<dbReference type="OrthoDB" id="9808272at2"/>
<dbReference type="SMART" id="SM00382">
    <property type="entry name" value="AAA"/>
    <property type="match status" value="1"/>
</dbReference>
<feature type="domain" description="Bacterial type II secretion system protein E" evidence="2">
    <location>
        <begin position="196"/>
        <end position="210"/>
    </location>
</feature>
<dbReference type="InterPro" id="IPR003593">
    <property type="entry name" value="AAA+_ATPase"/>
</dbReference>
<keyword evidence="4" id="KW-1185">Reference proteome</keyword>
<dbReference type="PROSITE" id="PS00662">
    <property type="entry name" value="T2SP_E"/>
    <property type="match status" value="1"/>
</dbReference>
<dbReference type="InterPro" id="IPR006321">
    <property type="entry name" value="PilT/PilU"/>
</dbReference>
<dbReference type="InterPro" id="IPR027417">
    <property type="entry name" value="P-loop_NTPase"/>
</dbReference>
<reference evidence="3 4" key="1">
    <citation type="submission" date="2019-02" db="EMBL/GenBank/DDBJ databases">
        <title>Deep-cultivation of Planctomycetes and their phenomic and genomic characterization uncovers novel biology.</title>
        <authorList>
            <person name="Wiegand S."/>
            <person name="Jogler M."/>
            <person name="Boedeker C."/>
            <person name="Pinto D."/>
            <person name="Vollmers J."/>
            <person name="Rivas-Marin E."/>
            <person name="Kohn T."/>
            <person name="Peeters S.H."/>
            <person name="Heuer A."/>
            <person name="Rast P."/>
            <person name="Oberbeckmann S."/>
            <person name="Bunk B."/>
            <person name="Jeske O."/>
            <person name="Meyerdierks A."/>
            <person name="Storesund J.E."/>
            <person name="Kallscheuer N."/>
            <person name="Luecker S."/>
            <person name="Lage O.M."/>
            <person name="Pohl T."/>
            <person name="Merkel B.J."/>
            <person name="Hornburger P."/>
            <person name="Mueller R.-W."/>
            <person name="Bruemmer F."/>
            <person name="Labrenz M."/>
            <person name="Spormann A.M."/>
            <person name="Op Den Camp H."/>
            <person name="Overmann J."/>
            <person name="Amann R."/>
            <person name="Jetten M.S.M."/>
            <person name="Mascher T."/>
            <person name="Medema M.H."/>
            <person name="Devos D.P."/>
            <person name="Kaster A.-K."/>
            <person name="Ovreas L."/>
            <person name="Rohde M."/>
            <person name="Galperin M.Y."/>
            <person name="Jogler C."/>
        </authorList>
    </citation>
    <scope>NUCLEOTIDE SEQUENCE [LARGE SCALE GENOMIC DNA]</scope>
    <source>
        <strain evidence="3 4">Pla52o</strain>
    </source>
</reference>
<comment type="caution">
    <text evidence="3">The sequence shown here is derived from an EMBL/GenBank/DDBJ whole genome shotgun (WGS) entry which is preliminary data.</text>
</comment>
<protein>
    <submittedName>
        <fullName evidence="3">Type II/IV secretion system protein</fullName>
    </submittedName>
</protein>
<accession>A0A5C6CFT0</accession>
<evidence type="ECO:0000256" key="1">
    <source>
        <dbReference type="ARBA" id="ARBA00006611"/>
    </source>
</evidence>
<evidence type="ECO:0000313" key="3">
    <source>
        <dbReference type="EMBL" id="TWU22905.1"/>
    </source>
</evidence>
<dbReference type="GO" id="GO:0016887">
    <property type="term" value="F:ATP hydrolysis activity"/>
    <property type="evidence" value="ECO:0007669"/>
    <property type="project" value="InterPro"/>
</dbReference>
<proteinExistence type="inferred from homology"/>
<evidence type="ECO:0000259" key="2">
    <source>
        <dbReference type="PROSITE" id="PS00662"/>
    </source>
</evidence>
<dbReference type="PANTHER" id="PTHR30486">
    <property type="entry name" value="TWITCHING MOTILITY PROTEIN PILT"/>
    <property type="match status" value="1"/>
</dbReference>
<dbReference type="SUPFAM" id="SSF52540">
    <property type="entry name" value="P-loop containing nucleoside triphosphate hydrolases"/>
    <property type="match status" value="1"/>
</dbReference>
<sequence>MATVLIDKLLQAAIKQGVSDIHIVVGQPPVFRLHGRMRKLDTKTLDAADAVGLMKSITPERCQRELQETGSADFGFAFGELARFRVSVFKQRGFISMVLRQIPNDKLTPEQLGIPESVVKMIHRPRGLFLVTGPTGSGKSTTLASLINLLNETVDHHIITIEDPIEFYHDHKESTINQREVGVDVPSFSEAIRRALRQDPDVILVGELRDLETIEAAISAAETGHVVFGTLHTNSAQGTVNRIIDAFPGNLQDQIRTQLASTLIGVVAQTLLPKIGGGRVAAYEILVVTPGIANLIRENKTFRINSSMQTGAKFGMQLMDDTLFNLWRDEKVTVEEALGKAHRPDDLAKRIVQFRHGEGDAPIPVPEDGGGH</sequence>
<dbReference type="GO" id="GO:0005524">
    <property type="term" value="F:ATP binding"/>
    <property type="evidence" value="ECO:0007669"/>
    <property type="project" value="InterPro"/>
</dbReference>
<dbReference type="InterPro" id="IPR001482">
    <property type="entry name" value="T2SS/T4SS_dom"/>
</dbReference>
<dbReference type="EMBL" id="SJPT01000004">
    <property type="protein sequence ID" value="TWU22905.1"/>
    <property type="molecule type" value="Genomic_DNA"/>
</dbReference>
<dbReference type="Pfam" id="PF00437">
    <property type="entry name" value="T2SSE"/>
    <property type="match status" value="1"/>
</dbReference>
<gene>
    <name evidence="3" type="ORF">Pla52o_24370</name>
</gene>
<dbReference type="CDD" id="cd01131">
    <property type="entry name" value="PilT"/>
    <property type="match status" value="1"/>
</dbReference>
<dbReference type="AlphaFoldDB" id="A0A5C6CFT0"/>
<dbReference type="Gene3D" id="3.40.50.300">
    <property type="entry name" value="P-loop containing nucleotide triphosphate hydrolases"/>
    <property type="match status" value="1"/>
</dbReference>
<dbReference type="NCBIfam" id="TIGR01420">
    <property type="entry name" value="pilT_fam"/>
    <property type="match status" value="1"/>
</dbReference>
<dbReference type="PANTHER" id="PTHR30486:SF16">
    <property type="entry name" value="TWITCHING MOTILITY PROTEIN PILT"/>
    <property type="match status" value="1"/>
</dbReference>
<evidence type="ECO:0000313" key="4">
    <source>
        <dbReference type="Proteomes" id="UP000316304"/>
    </source>
</evidence>